<dbReference type="Pfam" id="PF00583">
    <property type="entry name" value="Acetyltransf_1"/>
    <property type="match status" value="1"/>
</dbReference>
<dbReference type="InterPro" id="IPR016181">
    <property type="entry name" value="Acyl_CoA_acyltransferase"/>
</dbReference>
<dbReference type="NCBIfam" id="TIGR04045">
    <property type="entry name" value="MSMEG_0567_GNAT"/>
    <property type="match status" value="1"/>
</dbReference>
<dbReference type="STRING" id="55209.HA50_23695"/>
<protein>
    <submittedName>
        <fullName evidence="2">Histone acetyltransferase</fullName>
    </submittedName>
</protein>
<dbReference type="EMBL" id="MLJI01000002">
    <property type="protein sequence ID" value="ORM89615.1"/>
    <property type="molecule type" value="Genomic_DNA"/>
</dbReference>
<dbReference type="PROSITE" id="PS51186">
    <property type="entry name" value="GNAT"/>
    <property type="match status" value="1"/>
</dbReference>
<dbReference type="Gene3D" id="3.40.630.30">
    <property type="match status" value="1"/>
</dbReference>
<keyword evidence="3" id="KW-1185">Reference proteome</keyword>
<dbReference type="OrthoDB" id="9796171at2"/>
<dbReference type="SUPFAM" id="SSF55729">
    <property type="entry name" value="Acyl-CoA N-acyltransferases (Nat)"/>
    <property type="match status" value="1"/>
</dbReference>
<name>A0A1X1EL08_PANCY</name>
<accession>A0A1X1EL08</accession>
<reference evidence="2 3" key="1">
    <citation type="journal article" date="2017" name="Antonie Van Leeuwenhoek">
        <title>Phylogenomic resolution of the bacterial genus Pantoea and its relationship with Erwinia and Tatumella.</title>
        <authorList>
            <person name="Palmer M."/>
            <person name="Steenkamp E.T."/>
            <person name="Coetzee M.P."/>
            <person name="Chan W.Y."/>
            <person name="van Zyl E."/>
            <person name="De Maayer P."/>
            <person name="Coutinho T.A."/>
            <person name="Blom J."/>
            <person name="Smits T.H."/>
            <person name="Duffy B."/>
            <person name="Venter S.N."/>
        </authorList>
    </citation>
    <scope>NUCLEOTIDE SEQUENCE [LARGE SCALE GENOMIC DNA]</scope>
    <source>
        <strain evidence="2 3">LMG 2657</strain>
    </source>
</reference>
<proteinExistence type="predicted"/>
<sequence length="186" mass="21288">MNHYAGYTIKWVTLPWERRQAYALRQRVFCQEQGLFEGDDLDDIDGHARLLVALGSVGGWHDEVVGTVRIHELSPGVWMGSRLAVDNAYRRQGQLGPTLIRLAVCSAHALGCREFYAQVQHQNEPLFRRMHWHTLEWLDLRGVRHARMQADLNFYPPCYDPLSGMVINTPVRKPAEIPIFLTGVAL</sequence>
<organism evidence="2 3">
    <name type="scientific">Pantoea cypripedii</name>
    <name type="common">Pectobacterium cypripedii</name>
    <name type="synonym">Erwinia cypripedii</name>
    <dbReference type="NCBI Taxonomy" id="55209"/>
    <lineage>
        <taxon>Bacteria</taxon>
        <taxon>Pseudomonadati</taxon>
        <taxon>Pseudomonadota</taxon>
        <taxon>Gammaproteobacteria</taxon>
        <taxon>Enterobacterales</taxon>
        <taxon>Erwiniaceae</taxon>
        <taxon>Pantoea</taxon>
    </lineage>
</organism>
<dbReference type="InterPro" id="IPR000182">
    <property type="entry name" value="GNAT_dom"/>
</dbReference>
<evidence type="ECO:0000259" key="1">
    <source>
        <dbReference type="PROSITE" id="PS51186"/>
    </source>
</evidence>
<keyword evidence="2" id="KW-0808">Transferase</keyword>
<comment type="caution">
    <text evidence="2">The sequence shown here is derived from an EMBL/GenBank/DDBJ whole genome shotgun (WGS) entry which is preliminary data.</text>
</comment>
<evidence type="ECO:0000313" key="3">
    <source>
        <dbReference type="Proteomes" id="UP000193749"/>
    </source>
</evidence>
<evidence type="ECO:0000313" key="2">
    <source>
        <dbReference type="EMBL" id="ORM89615.1"/>
    </source>
</evidence>
<gene>
    <name evidence="2" type="ORF">HA50_23695</name>
</gene>
<dbReference type="CDD" id="cd04301">
    <property type="entry name" value="NAT_SF"/>
    <property type="match status" value="1"/>
</dbReference>
<dbReference type="Proteomes" id="UP000193749">
    <property type="component" value="Unassembled WGS sequence"/>
</dbReference>
<dbReference type="InterPro" id="IPR024035">
    <property type="entry name" value="MSMEG_0567_GNAT"/>
</dbReference>
<dbReference type="GO" id="GO:0016747">
    <property type="term" value="F:acyltransferase activity, transferring groups other than amino-acyl groups"/>
    <property type="evidence" value="ECO:0007669"/>
    <property type="project" value="InterPro"/>
</dbReference>
<dbReference type="AlphaFoldDB" id="A0A1X1EL08"/>
<feature type="domain" description="N-acetyltransferase" evidence="1">
    <location>
        <begin position="7"/>
        <end position="161"/>
    </location>
</feature>